<dbReference type="Gramene" id="OE9A007791T1">
    <property type="protein sequence ID" value="OE9A007791C1"/>
    <property type="gene ID" value="OE9A007791"/>
</dbReference>
<protein>
    <submittedName>
        <fullName evidence="1">Uncharacterized protein</fullName>
    </submittedName>
</protein>
<proteinExistence type="predicted"/>
<name>A0A8S0S3X2_OLEEU</name>
<accession>A0A8S0S3X2</accession>
<dbReference type="EMBL" id="CACTIH010003828">
    <property type="protein sequence ID" value="CAA2985781.1"/>
    <property type="molecule type" value="Genomic_DNA"/>
</dbReference>
<dbReference type="Proteomes" id="UP000594638">
    <property type="component" value="Unassembled WGS sequence"/>
</dbReference>
<organism evidence="1 2">
    <name type="scientific">Olea europaea subsp. europaea</name>
    <dbReference type="NCBI Taxonomy" id="158383"/>
    <lineage>
        <taxon>Eukaryota</taxon>
        <taxon>Viridiplantae</taxon>
        <taxon>Streptophyta</taxon>
        <taxon>Embryophyta</taxon>
        <taxon>Tracheophyta</taxon>
        <taxon>Spermatophyta</taxon>
        <taxon>Magnoliopsida</taxon>
        <taxon>eudicotyledons</taxon>
        <taxon>Gunneridae</taxon>
        <taxon>Pentapetalae</taxon>
        <taxon>asterids</taxon>
        <taxon>lamiids</taxon>
        <taxon>Lamiales</taxon>
        <taxon>Oleaceae</taxon>
        <taxon>Oleeae</taxon>
        <taxon>Olea</taxon>
    </lineage>
</organism>
<dbReference type="AlphaFoldDB" id="A0A8S0S3X2"/>
<reference evidence="1 2" key="1">
    <citation type="submission" date="2019-12" db="EMBL/GenBank/DDBJ databases">
        <authorList>
            <person name="Alioto T."/>
            <person name="Alioto T."/>
            <person name="Gomez Garrido J."/>
        </authorList>
    </citation>
    <scope>NUCLEOTIDE SEQUENCE [LARGE SCALE GENOMIC DNA]</scope>
</reference>
<evidence type="ECO:0000313" key="1">
    <source>
        <dbReference type="EMBL" id="CAA2985781.1"/>
    </source>
</evidence>
<evidence type="ECO:0000313" key="2">
    <source>
        <dbReference type="Proteomes" id="UP000594638"/>
    </source>
</evidence>
<sequence length="131" mass="14300">MGGDWLGEGRLADKVKKQGFAHQEFMLDGLLRKVARADKGGTKRRFLVSLSWGAFLVAGGGGQCFVQQNKRMKGHFVLDTLYSPHNVGSVVLGEVPNAMKLCKKSNMSVYHVKDPVVALLRIGAIALIYTP</sequence>
<comment type="caution">
    <text evidence="1">The sequence shown here is derived from an EMBL/GenBank/DDBJ whole genome shotgun (WGS) entry which is preliminary data.</text>
</comment>
<keyword evidence="2" id="KW-1185">Reference proteome</keyword>
<gene>
    <name evidence="1" type="ORF">OLEA9_A007791</name>
</gene>